<gene>
    <name evidence="1" type="ORF">XNOV1_A015452</name>
</gene>
<keyword evidence="2" id="KW-1185">Reference proteome</keyword>
<organism evidence="1 2">
    <name type="scientific">Xyrichtys novacula</name>
    <name type="common">Pearly razorfish</name>
    <name type="synonym">Hemipteronotus novacula</name>
    <dbReference type="NCBI Taxonomy" id="13765"/>
    <lineage>
        <taxon>Eukaryota</taxon>
        <taxon>Metazoa</taxon>
        <taxon>Chordata</taxon>
        <taxon>Craniata</taxon>
        <taxon>Vertebrata</taxon>
        <taxon>Euteleostomi</taxon>
        <taxon>Actinopterygii</taxon>
        <taxon>Neopterygii</taxon>
        <taxon>Teleostei</taxon>
        <taxon>Neoteleostei</taxon>
        <taxon>Acanthomorphata</taxon>
        <taxon>Eupercaria</taxon>
        <taxon>Labriformes</taxon>
        <taxon>Labridae</taxon>
        <taxon>Xyrichtys</taxon>
    </lineage>
</organism>
<protein>
    <submittedName>
        <fullName evidence="1">Uncharacterized protein</fullName>
    </submittedName>
</protein>
<evidence type="ECO:0000313" key="2">
    <source>
        <dbReference type="Proteomes" id="UP001178508"/>
    </source>
</evidence>
<reference evidence="1" key="1">
    <citation type="submission" date="2023-08" db="EMBL/GenBank/DDBJ databases">
        <authorList>
            <person name="Alioto T."/>
            <person name="Alioto T."/>
            <person name="Gomez Garrido J."/>
        </authorList>
    </citation>
    <scope>NUCLEOTIDE SEQUENCE</scope>
</reference>
<sequence length="84" mass="9349">MPAHTDLLRPSNDSRLMRHAQRSMPLSTALMHPAANFLPSTPVPCNKDRAINQAQIADTRHGLMKWGTLELMTNGSLRYGHSTL</sequence>
<dbReference type="AlphaFoldDB" id="A0AAV1FUP0"/>
<accession>A0AAV1FUP0</accession>
<dbReference type="EMBL" id="OY660872">
    <property type="protein sequence ID" value="CAJ1064396.1"/>
    <property type="molecule type" value="Genomic_DNA"/>
</dbReference>
<evidence type="ECO:0000313" key="1">
    <source>
        <dbReference type="EMBL" id="CAJ1064396.1"/>
    </source>
</evidence>
<proteinExistence type="predicted"/>
<dbReference type="Proteomes" id="UP001178508">
    <property type="component" value="Chromosome 9"/>
</dbReference>
<name>A0AAV1FUP0_XYRNO</name>